<gene>
    <name evidence="1" type="ordered locus">OCA5_c16450</name>
</gene>
<reference evidence="1 2" key="1">
    <citation type="journal article" date="2011" name="J. Bacteriol.">
        <title>Complete genome sequences of the chemolithoautotrophic Oligotropha carboxidovorans strains OM4 and OM5.</title>
        <authorList>
            <person name="Volland S."/>
            <person name="Rachinger M."/>
            <person name="Strittmatter A."/>
            <person name="Daniel R."/>
            <person name="Gottschalk G."/>
            <person name="Meyer O."/>
        </authorList>
    </citation>
    <scope>NUCLEOTIDE SEQUENCE [LARGE SCALE GENOMIC DNA]</scope>
    <source>
        <strain evidence="2">ATCC 49405 / DSM 1227 / KCTC 32145 / OM5</strain>
    </source>
</reference>
<evidence type="ECO:0000313" key="2">
    <source>
        <dbReference type="Proteomes" id="UP000007730"/>
    </source>
</evidence>
<evidence type="ECO:0000313" key="1">
    <source>
        <dbReference type="EMBL" id="AEI06359.1"/>
    </source>
</evidence>
<name>F8C0I3_AFIC5</name>
<accession>F8C0I3</accession>
<sequence>MRGVGAPLFPLDRLLSGYSVESSIQFFSPRLLNPTGDPSKLFATDFPAENHVLALNVVSESIGNDRAIIDASNTRTDAR</sequence>
<proteinExistence type="predicted"/>
<protein>
    <submittedName>
        <fullName evidence="1">Uncharacterized protein</fullName>
    </submittedName>
</protein>
<dbReference type="EMBL" id="CP002826">
    <property type="protein sequence ID" value="AEI06359.1"/>
    <property type="molecule type" value="Genomic_DNA"/>
</dbReference>
<dbReference type="KEGG" id="ocg:OCA5_c16450"/>
<dbReference type="STRING" id="504832.OCA5_c16450"/>
<dbReference type="AlphaFoldDB" id="F8C0I3"/>
<dbReference type="Proteomes" id="UP000007730">
    <property type="component" value="Chromosome"/>
</dbReference>
<organism evidence="1 2">
    <name type="scientific">Afipia carboxidovorans (strain ATCC 49405 / DSM 1227 / KCTC 32145 / OM5)</name>
    <name type="common">Oligotropha carboxidovorans</name>
    <dbReference type="NCBI Taxonomy" id="504832"/>
    <lineage>
        <taxon>Bacteria</taxon>
        <taxon>Pseudomonadati</taxon>
        <taxon>Pseudomonadota</taxon>
        <taxon>Alphaproteobacteria</taxon>
        <taxon>Hyphomicrobiales</taxon>
        <taxon>Nitrobacteraceae</taxon>
        <taxon>Afipia</taxon>
    </lineage>
</organism>
<keyword evidence="2" id="KW-1185">Reference proteome</keyword>
<dbReference type="HOGENOM" id="CLU_2602574_0_0_5"/>